<evidence type="ECO:0000256" key="2">
    <source>
        <dbReference type="ARBA" id="ARBA00022692"/>
    </source>
</evidence>
<dbReference type="PANTHER" id="PTHR12154">
    <property type="entry name" value="GLYCOSYL TRANSFERASE-RELATED"/>
    <property type="match status" value="1"/>
</dbReference>
<sequence length="149" mass="17194">MKLLLVCTSGGHFSTMRSLKSFWSVHERVWVTDLKKDTEMLEDNEKVHWLPYQAPRDFLALIFNIPETLKIILTEKPDLIISTGASIAINFAFMAKLLGVKFLYVESISRAEELSVTGRIVYLLSHEFYVQWPELSKKYSKVLFKGYAS</sequence>
<evidence type="ECO:0000256" key="5">
    <source>
        <dbReference type="ARBA" id="ARBA00023136"/>
    </source>
</evidence>
<dbReference type="PANTHER" id="PTHR12154:SF4">
    <property type="entry name" value="UDP-N-ACETYLGLUCOSAMINE TRANSFERASE SUBUNIT ALG14 HOMOLOG"/>
    <property type="match status" value="1"/>
</dbReference>
<keyword evidence="7" id="KW-0808">Transferase</keyword>
<gene>
    <name evidence="6" type="ORF">BC008_14585</name>
    <name evidence="7" type="ORF">BC008_15090</name>
</gene>
<dbReference type="SUPFAM" id="SSF53756">
    <property type="entry name" value="UDP-Glycosyltransferase/glycogen phosphorylase"/>
    <property type="match status" value="1"/>
</dbReference>
<dbReference type="AlphaFoldDB" id="A0A0V7ZH53"/>
<dbReference type="OrthoDB" id="555447at2"/>
<dbReference type="RefSeq" id="WP_027842782.1">
    <property type="nucleotide sequence ID" value="NZ_LMTZ01000132.1"/>
</dbReference>
<dbReference type="GO" id="GO:0006488">
    <property type="term" value="P:dolichol-linked oligosaccharide biosynthetic process"/>
    <property type="evidence" value="ECO:0007669"/>
    <property type="project" value="InterPro"/>
</dbReference>
<evidence type="ECO:0000313" key="8">
    <source>
        <dbReference type="Proteomes" id="UP000053372"/>
    </source>
</evidence>
<dbReference type="Gene3D" id="3.40.50.2000">
    <property type="entry name" value="Glycogen Phosphorylase B"/>
    <property type="match status" value="1"/>
</dbReference>
<keyword evidence="2" id="KW-0812">Transmembrane</keyword>
<dbReference type="EMBL" id="LMTZ01000134">
    <property type="protein sequence ID" value="KST63681.1"/>
    <property type="molecule type" value="Genomic_DNA"/>
</dbReference>
<dbReference type="EMBL" id="LMTZ01000132">
    <property type="protein sequence ID" value="KST63777.1"/>
    <property type="molecule type" value="Genomic_DNA"/>
</dbReference>
<evidence type="ECO:0000256" key="4">
    <source>
        <dbReference type="ARBA" id="ARBA00022989"/>
    </source>
</evidence>
<keyword evidence="3" id="KW-0256">Endoplasmic reticulum</keyword>
<dbReference type="InterPro" id="IPR013969">
    <property type="entry name" value="Oligosacch_biosynth_Alg14"/>
</dbReference>
<dbReference type="Proteomes" id="UP000053372">
    <property type="component" value="Unassembled WGS sequence"/>
</dbReference>
<accession>A0A0V7ZH53</accession>
<name>A0A0V7ZH53_9CYAN</name>
<reference evidence="7 8" key="1">
    <citation type="journal article" date="2015" name="Genome Announc.">
        <title>Draft Genome of the Euendolithic (true boring) Cyanobacterium Mastigocoleus testarum strain BC008.</title>
        <authorList>
            <person name="Guida B.S."/>
            <person name="Garcia-Pichel F."/>
        </authorList>
    </citation>
    <scope>NUCLEOTIDE SEQUENCE [LARGE SCALE GENOMIC DNA]</scope>
    <source>
        <strain evidence="7 8">BC008</strain>
    </source>
</reference>
<dbReference type="GO" id="GO:0004577">
    <property type="term" value="F:N-acetylglucosaminyldiphosphodolichol N-acetylglucosaminyltransferase activity"/>
    <property type="evidence" value="ECO:0007669"/>
    <property type="project" value="TreeGrafter"/>
</dbReference>
<dbReference type="NCBIfam" id="NF041549">
    <property type="entry name" value="PssD"/>
    <property type="match status" value="1"/>
</dbReference>
<comment type="caution">
    <text evidence="7">The sequence shown here is derived from an EMBL/GenBank/DDBJ whole genome shotgun (WGS) entry which is preliminary data.</text>
</comment>
<evidence type="ECO:0000256" key="1">
    <source>
        <dbReference type="ARBA" id="ARBA00004389"/>
    </source>
</evidence>
<dbReference type="Pfam" id="PF08660">
    <property type="entry name" value="Alg14"/>
    <property type="match status" value="1"/>
</dbReference>
<keyword evidence="4" id="KW-1133">Transmembrane helix</keyword>
<evidence type="ECO:0000256" key="3">
    <source>
        <dbReference type="ARBA" id="ARBA00022824"/>
    </source>
</evidence>
<keyword evidence="8" id="KW-1185">Reference proteome</keyword>
<proteinExistence type="predicted"/>
<comment type="subcellular location">
    <subcellularLocation>
        <location evidence="1">Endoplasmic reticulum membrane</location>
        <topology evidence="1">Single-pass membrane protein</topology>
    </subcellularLocation>
</comment>
<protein>
    <submittedName>
        <fullName evidence="7">Glucosyl transferase</fullName>
    </submittedName>
</protein>
<evidence type="ECO:0000313" key="6">
    <source>
        <dbReference type="EMBL" id="KST63681.1"/>
    </source>
</evidence>
<evidence type="ECO:0000313" key="7">
    <source>
        <dbReference type="EMBL" id="KST63777.1"/>
    </source>
</evidence>
<organism evidence="7 8">
    <name type="scientific">Mastigocoleus testarum BC008</name>
    <dbReference type="NCBI Taxonomy" id="371196"/>
    <lineage>
        <taxon>Bacteria</taxon>
        <taxon>Bacillati</taxon>
        <taxon>Cyanobacteriota</taxon>
        <taxon>Cyanophyceae</taxon>
        <taxon>Nostocales</taxon>
        <taxon>Hapalosiphonaceae</taxon>
        <taxon>Mastigocoleus</taxon>
    </lineage>
</organism>
<keyword evidence="5" id="KW-0472">Membrane</keyword>